<dbReference type="InterPro" id="IPR003825">
    <property type="entry name" value="Colicin-V_CvpA"/>
</dbReference>
<evidence type="ECO:0000313" key="6">
    <source>
        <dbReference type="EMBL" id="KSU87049.1"/>
    </source>
</evidence>
<comment type="caution">
    <text evidence="6">The sequence shown here is derived from an EMBL/GenBank/DDBJ whole genome shotgun (WGS) entry which is preliminary data.</text>
</comment>
<evidence type="ECO:0008006" key="8">
    <source>
        <dbReference type="Google" id="ProtNLM"/>
    </source>
</evidence>
<protein>
    <recommendedName>
        <fullName evidence="8">Colicin V production protein</fullName>
    </recommendedName>
</protein>
<feature type="transmembrane region" description="Helical" evidence="5">
    <location>
        <begin position="6"/>
        <end position="23"/>
    </location>
</feature>
<dbReference type="AlphaFoldDB" id="A0A0V8JJA8"/>
<feature type="transmembrane region" description="Helical" evidence="5">
    <location>
        <begin position="120"/>
        <end position="141"/>
    </location>
</feature>
<organism evidence="6 7">
    <name type="scientific">Priestia veravalensis</name>
    <dbReference type="NCBI Taxonomy" id="1414648"/>
    <lineage>
        <taxon>Bacteria</taxon>
        <taxon>Bacillati</taxon>
        <taxon>Bacillota</taxon>
        <taxon>Bacilli</taxon>
        <taxon>Bacillales</taxon>
        <taxon>Bacillaceae</taxon>
        <taxon>Priestia</taxon>
    </lineage>
</organism>
<sequence length="184" mass="20519">MRLLMLDIILVILLLLGFVTGLKRGLILQIVHLVSFAVAFIVAYIFSADLAPRLRLLIPFPNMQQQSVASFVLDPAFLEDAFYRMIAFAILFFVTRLVLRMVGSVLTALTDLPILRQLNRWGGGALGFVEVYVLVFILLYLGAVLPVNDVQTAIQQSAIATNIVENTPYLSSVIQDLWTEYGMV</sequence>
<comment type="subcellular location">
    <subcellularLocation>
        <location evidence="1">Membrane</location>
        <topology evidence="1">Multi-pass membrane protein</topology>
    </subcellularLocation>
</comment>
<dbReference type="Pfam" id="PF02674">
    <property type="entry name" value="Colicin_V"/>
    <property type="match status" value="1"/>
</dbReference>
<keyword evidence="4 5" id="KW-0472">Membrane</keyword>
<evidence type="ECO:0000256" key="3">
    <source>
        <dbReference type="ARBA" id="ARBA00022989"/>
    </source>
</evidence>
<keyword evidence="7" id="KW-1185">Reference proteome</keyword>
<feature type="transmembrane region" description="Helical" evidence="5">
    <location>
        <begin position="30"/>
        <end position="47"/>
    </location>
</feature>
<reference evidence="6 7" key="1">
    <citation type="submission" date="2015-11" db="EMBL/GenBank/DDBJ databases">
        <title>Bacillus caseinolyticus sp nov.</title>
        <authorList>
            <person name="Dastager S.G."/>
            <person name="Mawlankar R."/>
        </authorList>
    </citation>
    <scope>NUCLEOTIDE SEQUENCE [LARGE SCALE GENOMIC DNA]</scope>
    <source>
        <strain evidence="6 7">SGD-V-76</strain>
    </source>
</reference>
<evidence type="ECO:0000256" key="5">
    <source>
        <dbReference type="SAM" id="Phobius"/>
    </source>
</evidence>
<proteinExistence type="predicted"/>
<dbReference type="GO" id="GO:0016020">
    <property type="term" value="C:membrane"/>
    <property type="evidence" value="ECO:0007669"/>
    <property type="project" value="UniProtKB-SubCell"/>
</dbReference>
<dbReference type="EMBL" id="LNQP01000055">
    <property type="protein sequence ID" value="KSU87049.1"/>
    <property type="molecule type" value="Genomic_DNA"/>
</dbReference>
<keyword evidence="2 5" id="KW-0812">Transmembrane</keyword>
<feature type="transmembrane region" description="Helical" evidence="5">
    <location>
        <begin position="81"/>
        <end position="99"/>
    </location>
</feature>
<evidence type="ECO:0000256" key="1">
    <source>
        <dbReference type="ARBA" id="ARBA00004141"/>
    </source>
</evidence>
<dbReference type="Proteomes" id="UP000053681">
    <property type="component" value="Unassembled WGS sequence"/>
</dbReference>
<gene>
    <name evidence="6" type="ORF">AS180_15145</name>
</gene>
<evidence type="ECO:0000313" key="7">
    <source>
        <dbReference type="Proteomes" id="UP000053681"/>
    </source>
</evidence>
<dbReference type="GO" id="GO:0009403">
    <property type="term" value="P:toxin biosynthetic process"/>
    <property type="evidence" value="ECO:0007669"/>
    <property type="project" value="InterPro"/>
</dbReference>
<keyword evidence="3 5" id="KW-1133">Transmembrane helix</keyword>
<evidence type="ECO:0000256" key="2">
    <source>
        <dbReference type="ARBA" id="ARBA00022692"/>
    </source>
</evidence>
<dbReference type="PANTHER" id="PTHR37306">
    <property type="entry name" value="COLICIN V PRODUCTION PROTEIN"/>
    <property type="match status" value="1"/>
</dbReference>
<name>A0A0V8JJA8_9BACI</name>
<evidence type="ECO:0000256" key="4">
    <source>
        <dbReference type="ARBA" id="ARBA00023136"/>
    </source>
</evidence>
<dbReference type="PANTHER" id="PTHR37306:SF1">
    <property type="entry name" value="COLICIN V PRODUCTION PROTEIN"/>
    <property type="match status" value="1"/>
</dbReference>
<accession>A0A0V8JJA8</accession>